<dbReference type="PANTHER" id="PTHR16943">
    <property type="entry name" value="2-METHYLCITRATE DEHYDRATASE-RELATED"/>
    <property type="match status" value="1"/>
</dbReference>
<feature type="domain" description="MmgE/PrpD C-terminal" evidence="3">
    <location>
        <begin position="268"/>
        <end position="420"/>
    </location>
</feature>
<dbReference type="SUPFAM" id="SSF103378">
    <property type="entry name" value="2-methylcitrate dehydratase PrpD"/>
    <property type="match status" value="1"/>
</dbReference>
<dbReference type="Pfam" id="PF19305">
    <property type="entry name" value="MmgE_PrpD_C"/>
    <property type="match status" value="1"/>
</dbReference>
<evidence type="ECO:0000256" key="1">
    <source>
        <dbReference type="ARBA" id="ARBA00006174"/>
    </source>
</evidence>
<dbReference type="Gene3D" id="3.30.1330.120">
    <property type="entry name" value="2-methylcitrate dehydratase PrpD"/>
    <property type="match status" value="1"/>
</dbReference>
<dbReference type="InterPro" id="IPR042183">
    <property type="entry name" value="MmgE/PrpD_sf_1"/>
</dbReference>
<organism evidence="4 5">
    <name type="scientific">Microbacterium pumilum</name>
    <dbReference type="NCBI Taxonomy" id="344165"/>
    <lineage>
        <taxon>Bacteria</taxon>
        <taxon>Bacillati</taxon>
        <taxon>Actinomycetota</taxon>
        <taxon>Actinomycetes</taxon>
        <taxon>Micrococcales</taxon>
        <taxon>Microbacteriaceae</taxon>
        <taxon>Microbacterium</taxon>
    </lineage>
</organism>
<reference evidence="5" key="1">
    <citation type="journal article" date="2019" name="Int. J. Syst. Evol. Microbiol.">
        <title>The Global Catalogue of Microorganisms (GCM) 10K type strain sequencing project: providing services to taxonomists for standard genome sequencing and annotation.</title>
        <authorList>
            <consortium name="The Broad Institute Genomics Platform"/>
            <consortium name="The Broad Institute Genome Sequencing Center for Infectious Disease"/>
            <person name="Wu L."/>
            <person name="Ma J."/>
        </authorList>
    </citation>
    <scope>NUCLEOTIDE SEQUENCE [LARGE SCALE GENOMIC DNA]</scope>
    <source>
        <strain evidence="5">JCM 14902</strain>
    </source>
</reference>
<comment type="similarity">
    <text evidence="1">Belongs to the PrpD family.</text>
</comment>
<comment type="caution">
    <text evidence="4">The sequence shown here is derived from an EMBL/GenBank/DDBJ whole genome shotgun (WGS) entry which is preliminary data.</text>
</comment>
<dbReference type="RefSeq" id="WP_344065942.1">
    <property type="nucleotide sequence ID" value="NZ_BAAAOH010000001.1"/>
</dbReference>
<evidence type="ECO:0000313" key="4">
    <source>
        <dbReference type="EMBL" id="GAA1996919.1"/>
    </source>
</evidence>
<dbReference type="InterPro" id="IPR005656">
    <property type="entry name" value="MmgE_PrpD"/>
</dbReference>
<evidence type="ECO:0000259" key="3">
    <source>
        <dbReference type="Pfam" id="PF19305"/>
    </source>
</evidence>
<name>A0ABP5EFL1_9MICO</name>
<proteinExistence type="inferred from homology"/>
<dbReference type="PANTHER" id="PTHR16943:SF8">
    <property type="entry name" value="2-METHYLCITRATE DEHYDRATASE"/>
    <property type="match status" value="1"/>
</dbReference>
<protein>
    <submittedName>
        <fullName evidence="4">MmgE/PrpD family protein</fullName>
    </submittedName>
</protein>
<evidence type="ECO:0000259" key="2">
    <source>
        <dbReference type="Pfam" id="PF03972"/>
    </source>
</evidence>
<dbReference type="InterPro" id="IPR036148">
    <property type="entry name" value="MmgE/PrpD_sf"/>
</dbReference>
<gene>
    <name evidence="4" type="ORF">GCM10009777_37420</name>
</gene>
<feature type="domain" description="MmgE/PrpD N-terminal" evidence="2">
    <location>
        <begin position="6"/>
        <end position="244"/>
    </location>
</feature>
<evidence type="ECO:0000313" key="5">
    <source>
        <dbReference type="Proteomes" id="UP001500326"/>
    </source>
</evidence>
<dbReference type="Pfam" id="PF03972">
    <property type="entry name" value="MmgE_PrpD_N"/>
    <property type="match status" value="1"/>
</dbReference>
<dbReference type="InterPro" id="IPR045336">
    <property type="entry name" value="MmgE_PrpD_N"/>
</dbReference>
<dbReference type="InterPro" id="IPR042188">
    <property type="entry name" value="MmgE/PrpD_sf_2"/>
</dbReference>
<keyword evidence="5" id="KW-1185">Reference proteome</keyword>
<sequence>MTLGRAIGEVATRARFSDIPEAVRERISIHILDTLGVSVAGATAPWNTPVFQYVEASSARGQSSTCFGDIRLAAEGAAMGNATAAHGAELDDFHVPGGVHAGAVIVPAALAVAEELDAGLEELVTASVLGYETTIRIGRALSPEMTADRGFHVTSAFGPIGAAVATGVLRGLDVSQFAHAIGIAIASCGGVTEYTRTGGEIKRFHAGLAARAGVQASALAVSGLTGPAQALEGERGYFHAFSGSRLDRSTFDGFGEEWSADGLGIKPWSTCAGNQPAIAALETLLDQGVDPTRIASVKVWADKTAVGHCAHVGPDPQDMTGLQFSMHIALALRALRRSNSFAEYQRALDGADRGPLTAFGSKIHIHVGEAEEAAFSTRPFATVEVTLVDGTRRSARGTTPGDPGSPLDWAGLSLKLNDIIGVESERFDALSDELMDARNGVRLWDPYARLLPRPAASVVQ</sequence>
<dbReference type="Proteomes" id="UP001500326">
    <property type="component" value="Unassembled WGS sequence"/>
</dbReference>
<dbReference type="Gene3D" id="1.10.4100.10">
    <property type="entry name" value="2-methylcitrate dehydratase PrpD"/>
    <property type="match status" value="1"/>
</dbReference>
<dbReference type="EMBL" id="BAAAOH010000001">
    <property type="protein sequence ID" value="GAA1996919.1"/>
    <property type="molecule type" value="Genomic_DNA"/>
</dbReference>
<dbReference type="InterPro" id="IPR045337">
    <property type="entry name" value="MmgE_PrpD_C"/>
</dbReference>
<accession>A0ABP5EFL1</accession>